<dbReference type="EMBL" id="CAJRST010003335">
    <property type="protein sequence ID" value="CAG5867275.1"/>
    <property type="molecule type" value="Genomic_DNA"/>
</dbReference>
<proteinExistence type="inferred from homology"/>
<comment type="catalytic activity">
    <reaction evidence="17">
        <text>L-seryl-[protein] + ATP = O-phospho-L-seryl-[protein] + ADP + H(+)</text>
        <dbReference type="Rhea" id="RHEA:17989"/>
        <dbReference type="Rhea" id="RHEA-COMP:9863"/>
        <dbReference type="Rhea" id="RHEA-COMP:11604"/>
        <dbReference type="ChEBI" id="CHEBI:15378"/>
        <dbReference type="ChEBI" id="CHEBI:29999"/>
        <dbReference type="ChEBI" id="CHEBI:30616"/>
        <dbReference type="ChEBI" id="CHEBI:83421"/>
        <dbReference type="ChEBI" id="CHEBI:456216"/>
        <dbReference type="EC" id="2.7.11.1"/>
    </reaction>
</comment>
<dbReference type="InterPro" id="IPR008271">
    <property type="entry name" value="Ser/Thr_kinase_AS"/>
</dbReference>
<accession>A0A8S4AK11</accession>
<keyword evidence="11" id="KW-0221">Differentiation</keyword>
<evidence type="ECO:0000256" key="8">
    <source>
        <dbReference type="ARBA" id="ARBA00022723"/>
    </source>
</evidence>
<feature type="compositionally biased region" description="Basic and acidic residues" evidence="20">
    <location>
        <begin position="345"/>
        <end position="357"/>
    </location>
</feature>
<comment type="catalytic activity">
    <reaction evidence="16">
        <text>L-threonyl-[protein] + ATP = O-phospho-L-threonyl-[protein] + ADP + H(+)</text>
        <dbReference type="Rhea" id="RHEA:46608"/>
        <dbReference type="Rhea" id="RHEA-COMP:11060"/>
        <dbReference type="Rhea" id="RHEA-COMP:11605"/>
        <dbReference type="ChEBI" id="CHEBI:15378"/>
        <dbReference type="ChEBI" id="CHEBI:30013"/>
        <dbReference type="ChEBI" id="CHEBI:30616"/>
        <dbReference type="ChEBI" id="CHEBI:61977"/>
        <dbReference type="ChEBI" id="CHEBI:456216"/>
        <dbReference type="EC" id="2.7.11.1"/>
    </reaction>
</comment>
<keyword evidence="4" id="KW-0217">Developmental protein</keyword>
<dbReference type="SUPFAM" id="SSF56112">
    <property type="entry name" value="Protein kinase-like (PK-like)"/>
    <property type="match status" value="1"/>
</dbReference>
<evidence type="ECO:0000256" key="20">
    <source>
        <dbReference type="SAM" id="MobiDB-lite"/>
    </source>
</evidence>
<evidence type="ECO:0000313" key="22">
    <source>
        <dbReference type="EMBL" id="CAG5867275.1"/>
    </source>
</evidence>
<feature type="compositionally biased region" description="Low complexity" evidence="20">
    <location>
        <begin position="332"/>
        <end position="343"/>
    </location>
</feature>
<evidence type="ECO:0000256" key="10">
    <source>
        <dbReference type="ARBA" id="ARBA00022777"/>
    </source>
</evidence>
<evidence type="ECO:0000256" key="12">
    <source>
        <dbReference type="ARBA" id="ARBA00022840"/>
    </source>
</evidence>
<evidence type="ECO:0000256" key="18">
    <source>
        <dbReference type="PROSITE-ProRule" id="PRU10141"/>
    </source>
</evidence>
<dbReference type="GO" id="GO:0000287">
    <property type="term" value="F:magnesium ion binding"/>
    <property type="evidence" value="ECO:0007669"/>
    <property type="project" value="UniProtKB-ARBA"/>
</dbReference>
<dbReference type="OrthoDB" id="541276at2759"/>
<dbReference type="PANTHER" id="PTHR24346">
    <property type="entry name" value="MAP/MICROTUBULE AFFINITY-REGULATING KINASE"/>
    <property type="match status" value="1"/>
</dbReference>
<dbReference type="FunFam" id="1.10.510.10:FF:000658">
    <property type="entry name" value="Protein CBG12184"/>
    <property type="match status" value="1"/>
</dbReference>
<evidence type="ECO:0000256" key="3">
    <source>
        <dbReference type="ARBA" id="ARBA00012513"/>
    </source>
</evidence>
<feature type="binding site" evidence="18">
    <location>
        <position position="90"/>
    </location>
    <ligand>
        <name>ATP</name>
        <dbReference type="ChEBI" id="CHEBI:30616"/>
    </ligand>
</feature>
<dbReference type="GO" id="GO:0005737">
    <property type="term" value="C:cytoplasm"/>
    <property type="evidence" value="ECO:0007669"/>
    <property type="project" value="TreeGrafter"/>
</dbReference>
<comment type="similarity">
    <text evidence="2">Belongs to the protein kinase superfamily. CAMK Ser/Thr protein kinase family.</text>
</comment>
<dbReference type="AlphaFoldDB" id="A0A8S4AK11"/>
<dbReference type="InterPro" id="IPR017441">
    <property type="entry name" value="Protein_kinase_ATP_BS"/>
</dbReference>
<comment type="cofactor">
    <cofactor evidence="1">
        <name>Mg(2+)</name>
        <dbReference type="ChEBI" id="CHEBI:18420"/>
    </cofactor>
</comment>
<dbReference type="Proteomes" id="UP000677803">
    <property type="component" value="Unassembled WGS sequence"/>
</dbReference>
<evidence type="ECO:0000256" key="19">
    <source>
        <dbReference type="RuleBase" id="RU000304"/>
    </source>
</evidence>
<keyword evidence="14" id="KW-0832">Ubl conjugation</keyword>
<keyword evidence="9 18" id="KW-0547">Nucleotide-binding</keyword>
<evidence type="ECO:0000256" key="5">
    <source>
        <dbReference type="ARBA" id="ARBA00022527"/>
    </source>
</evidence>
<dbReference type="PANTHER" id="PTHR24346:SF102">
    <property type="entry name" value="TESTIS-SPECIFIC SERINE_THREONINE-PROTEIN KINASE 1"/>
    <property type="match status" value="1"/>
</dbReference>
<comment type="caution">
    <text evidence="22">The sequence shown here is derived from an EMBL/GenBank/DDBJ whole genome shotgun (WGS) entry which is preliminary data.</text>
</comment>
<dbReference type="InterPro" id="IPR000719">
    <property type="entry name" value="Prot_kinase_dom"/>
</dbReference>
<keyword evidence="13" id="KW-0460">Magnesium</keyword>
<keyword evidence="12 18" id="KW-0067">ATP-binding</keyword>
<dbReference type="EC" id="2.7.11.1" evidence="3"/>
<dbReference type="GO" id="GO:0050321">
    <property type="term" value="F:tau-protein kinase activity"/>
    <property type="evidence" value="ECO:0007669"/>
    <property type="project" value="TreeGrafter"/>
</dbReference>
<keyword evidence="6" id="KW-0597">Phosphoprotein</keyword>
<dbReference type="GO" id="GO:0005524">
    <property type="term" value="F:ATP binding"/>
    <property type="evidence" value="ECO:0007669"/>
    <property type="project" value="UniProtKB-UniRule"/>
</dbReference>
<evidence type="ECO:0000313" key="23">
    <source>
        <dbReference type="Proteomes" id="UP000677803"/>
    </source>
</evidence>
<keyword evidence="23" id="KW-1185">Reference proteome</keyword>
<keyword evidence="15" id="KW-0744">Spermatogenesis</keyword>
<keyword evidence="7" id="KW-0808">Transferase</keyword>
<evidence type="ECO:0000256" key="15">
    <source>
        <dbReference type="ARBA" id="ARBA00022871"/>
    </source>
</evidence>
<evidence type="ECO:0000256" key="16">
    <source>
        <dbReference type="ARBA" id="ARBA00047899"/>
    </source>
</evidence>
<dbReference type="InterPro" id="IPR011009">
    <property type="entry name" value="Kinase-like_dom_sf"/>
</dbReference>
<evidence type="ECO:0000256" key="4">
    <source>
        <dbReference type="ARBA" id="ARBA00022473"/>
    </source>
</evidence>
<evidence type="ECO:0000259" key="21">
    <source>
        <dbReference type="PROSITE" id="PS50011"/>
    </source>
</evidence>
<evidence type="ECO:0000256" key="11">
    <source>
        <dbReference type="ARBA" id="ARBA00022782"/>
    </source>
</evidence>
<evidence type="ECO:0000256" key="14">
    <source>
        <dbReference type="ARBA" id="ARBA00022843"/>
    </source>
</evidence>
<feature type="region of interest" description="Disordered" evidence="20">
    <location>
        <begin position="330"/>
        <end position="367"/>
    </location>
</feature>
<evidence type="ECO:0000256" key="2">
    <source>
        <dbReference type="ARBA" id="ARBA00006692"/>
    </source>
</evidence>
<evidence type="ECO:0000256" key="6">
    <source>
        <dbReference type="ARBA" id="ARBA00022553"/>
    </source>
</evidence>
<evidence type="ECO:0000256" key="13">
    <source>
        <dbReference type="ARBA" id="ARBA00022842"/>
    </source>
</evidence>
<dbReference type="Gene3D" id="1.10.510.10">
    <property type="entry name" value="Transferase(Phosphotransferase) domain 1"/>
    <property type="match status" value="1"/>
</dbReference>
<organism evidence="22 23">
    <name type="scientific">Menidia menidia</name>
    <name type="common">Atlantic silverside</name>
    <dbReference type="NCBI Taxonomy" id="238744"/>
    <lineage>
        <taxon>Eukaryota</taxon>
        <taxon>Metazoa</taxon>
        <taxon>Chordata</taxon>
        <taxon>Craniata</taxon>
        <taxon>Vertebrata</taxon>
        <taxon>Euteleostomi</taxon>
        <taxon>Actinopterygii</taxon>
        <taxon>Neopterygii</taxon>
        <taxon>Teleostei</taxon>
        <taxon>Neoteleostei</taxon>
        <taxon>Acanthomorphata</taxon>
        <taxon>Ovalentaria</taxon>
        <taxon>Atherinomorphae</taxon>
        <taxon>Atheriniformes</taxon>
        <taxon>Atherinopsidae</taxon>
        <taxon>Menidiinae</taxon>
        <taxon>Menidia</taxon>
    </lineage>
</organism>
<dbReference type="FunFam" id="3.30.200.20:FF:000042">
    <property type="entry name" value="Aurora kinase A"/>
    <property type="match status" value="1"/>
</dbReference>
<dbReference type="GO" id="GO:0000226">
    <property type="term" value="P:microtubule cytoskeleton organization"/>
    <property type="evidence" value="ECO:0007669"/>
    <property type="project" value="TreeGrafter"/>
</dbReference>
<feature type="domain" description="Protein kinase" evidence="21">
    <location>
        <begin position="61"/>
        <end position="320"/>
    </location>
</feature>
<keyword evidence="5 19" id="KW-0723">Serine/threonine-protein kinase</keyword>
<dbReference type="GO" id="GO:0007283">
    <property type="term" value="P:spermatogenesis"/>
    <property type="evidence" value="ECO:0007669"/>
    <property type="project" value="UniProtKB-KW"/>
</dbReference>
<evidence type="ECO:0000256" key="7">
    <source>
        <dbReference type="ARBA" id="ARBA00022679"/>
    </source>
</evidence>
<dbReference type="SMART" id="SM00220">
    <property type="entry name" value="S_TKc"/>
    <property type="match status" value="1"/>
</dbReference>
<dbReference type="Pfam" id="PF00069">
    <property type="entry name" value="Pkinase"/>
    <property type="match status" value="1"/>
</dbReference>
<dbReference type="GO" id="GO:0035556">
    <property type="term" value="P:intracellular signal transduction"/>
    <property type="evidence" value="ECO:0007669"/>
    <property type="project" value="TreeGrafter"/>
</dbReference>
<dbReference type="PROSITE" id="PS00107">
    <property type="entry name" value="PROTEIN_KINASE_ATP"/>
    <property type="match status" value="1"/>
</dbReference>
<protein>
    <recommendedName>
        <fullName evidence="3">non-specific serine/threonine protein kinase</fullName>
        <ecNumber evidence="3">2.7.11.1</ecNumber>
    </recommendedName>
</protein>
<dbReference type="GO" id="GO:0030154">
    <property type="term" value="P:cell differentiation"/>
    <property type="evidence" value="ECO:0007669"/>
    <property type="project" value="UniProtKB-KW"/>
</dbReference>
<reference evidence="22" key="1">
    <citation type="submission" date="2021-05" db="EMBL/GenBank/DDBJ databases">
        <authorList>
            <person name="Tigano A."/>
        </authorList>
    </citation>
    <scope>NUCLEOTIDE SEQUENCE</scope>
</reference>
<evidence type="ECO:0000256" key="9">
    <source>
        <dbReference type="ARBA" id="ARBA00022741"/>
    </source>
</evidence>
<dbReference type="PROSITE" id="PS00108">
    <property type="entry name" value="PROTEIN_KINASE_ST"/>
    <property type="match status" value="1"/>
</dbReference>
<keyword evidence="8" id="KW-0479">Metal-binding</keyword>
<name>A0A8S4AK11_9TELE</name>
<keyword evidence="10" id="KW-0418">Kinase</keyword>
<gene>
    <name evidence="22" type="ORF">MMEN_LOCUS4075</name>
</gene>
<evidence type="ECO:0000256" key="17">
    <source>
        <dbReference type="ARBA" id="ARBA00048679"/>
    </source>
</evidence>
<feature type="compositionally biased region" description="Acidic residues" evidence="20">
    <location>
        <begin position="358"/>
        <end position="367"/>
    </location>
</feature>
<dbReference type="PROSITE" id="PS50011">
    <property type="entry name" value="PROTEIN_KINASE_DOM"/>
    <property type="match status" value="1"/>
</dbReference>
<sequence>MAGHTVRCVDDKSGKLMCLKSNKGTMVCVRQFAVSPPNWIDGTDYSLSLVMDKTFMEGHGYTFRSTLGQGTFGKVVKAHSTHLRKLVAIKIVDTKKVNPGYKEKFLSREKEIIRSLKHPNVVRTHEIFESSTGSVYVVMELCLKGDISKLISVRGMLPENLSCRFFKQLCLAVQYLHDMDVAHRDLKCDNLLLDKHLNLKVCDFGLSKRLTYTDGQMQLSETYCGTSSYAAPEILKNCPYNPKVSDVWSMGVVLYTMLYASAPFSSTNITKMVKIQMGHKIHFPRIPFISPEAKSLIGHMLHPVVEQRIKISDILTSSWILTVTRVEHSEEASTSAAGSAQGGPPDRKDTVDEKVSLDAEEGPSESK</sequence>
<evidence type="ECO:0000256" key="1">
    <source>
        <dbReference type="ARBA" id="ARBA00001946"/>
    </source>
</evidence>